<dbReference type="EMBL" id="MU266376">
    <property type="protein sequence ID" value="KAH7926825.1"/>
    <property type="molecule type" value="Genomic_DNA"/>
</dbReference>
<sequence>MRASNNQSMFAWKSIGAKVHGSLASALLASSPNNFRYSASIDRIPPATFARLFASTCKNVGYRYYFSLLTNSDVQMNIPIRANPWPIGYTGAPACSDNGCLVGIHLSSREDGLFRRVLPRYEVKISGPYDEFVAKDVIISVIVDNGGNLPPRCVPIEFHSDGTYGTEAISDDEGEAVESVRVETAQGAREGFVLFRRENIGAKRDDTYRWNKKDPCIFFYRNDVSREGFAVTIGWRLNRPCAHIEGFDDTVLKSCTPVSQMLAGCNTSSKAHPGEWAFKHLRKRVTVTATLDAWQWTVSISVGRPNCVVVHRPVEQVFELLTSEQHWDPVDSNPHDSSQLQRASQDSQSTQRGTTREFQSYHCLLHHPHHVYRLCRSTPRPYVPCKLNLPQSRSLRPAFPQLRRISYSNLPTSSGLVGSTTSSRHRRGSSGDWSELWKNPSSHGDHAAEGWSPCKHSESYAPYIVAQKHRESSRSKASLLHPITTNATATSEENRSATPIGNTLTSAPKSGTHLPTWRLFGHESRQNSLGMNHFAPQCGTCIKHAGPQHYAMIQEAEHHLQARQHVVRREKCFRFSYPTSDEGNGYR</sequence>
<organism evidence="1 2">
    <name type="scientific">Leucogyrophana mollusca</name>
    <dbReference type="NCBI Taxonomy" id="85980"/>
    <lineage>
        <taxon>Eukaryota</taxon>
        <taxon>Fungi</taxon>
        <taxon>Dikarya</taxon>
        <taxon>Basidiomycota</taxon>
        <taxon>Agaricomycotina</taxon>
        <taxon>Agaricomycetes</taxon>
        <taxon>Agaricomycetidae</taxon>
        <taxon>Boletales</taxon>
        <taxon>Boletales incertae sedis</taxon>
        <taxon>Leucogyrophana</taxon>
    </lineage>
</organism>
<reference evidence="1" key="1">
    <citation type="journal article" date="2021" name="New Phytol.">
        <title>Evolutionary innovations through gain and loss of genes in the ectomycorrhizal Boletales.</title>
        <authorList>
            <person name="Wu G."/>
            <person name="Miyauchi S."/>
            <person name="Morin E."/>
            <person name="Kuo A."/>
            <person name="Drula E."/>
            <person name="Varga T."/>
            <person name="Kohler A."/>
            <person name="Feng B."/>
            <person name="Cao Y."/>
            <person name="Lipzen A."/>
            <person name="Daum C."/>
            <person name="Hundley H."/>
            <person name="Pangilinan J."/>
            <person name="Johnson J."/>
            <person name="Barry K."/>
            <person name="LaButti K."/>
            <person name="Ng V."/>
            <person name="Ahrendt S."/>
            <person name="Min B."/>
            <person name="Choi I.G."/>
            <person name="Park H."/>
            <person name="Plett J.M."/>
            <person name="Magnuson J."/>
            <person name="Spatafora J.W."/>
            <person name="Nagy L.G."/>
            <person name="Henrissat B."/>
            <person name="Grigoriev I.V."/>
            <person name="Yang Z.L."/>
            <person name="Xu J."/>
            <person name="Martin F.M."/>
        </authorList>
    </citation>
    <scope>NUCLEOTIDE SEQUENCE</scope>
    <source>
        <strain evidence="1">KUC20120723A-06</strain>
    </source>
</reference>
<accession>A0ACB8BNU7</accession>
<evidence type="ECO:0000313" key="1">
    <source>
        <dbReference type="EMBL" id="KAH7926825.1"/>
    </source>
</evidence>
<evidence type="ECO:0000313" key="2">
    <source>
        <dbReference type="Proteomes" id="UP000790709"/>
    </source>
</evidence>
<keyword evidence="2" id="KW-1185">Reference proteome</keyword>
<proteinExistence type="predicted"/>
<name>A0ACB8BNU7_9AGAM</name>
<protein>
    <submittedName>
        <fullName evidence="1">Uncharacterized protein</fullName>
    </submittedName>
</protein>
<dbReference type="Proteomes" id="UP000790709">
    <property type="component" value="Unassembled WGS sequence"/>
</dbReference>
<gene>
    <name evidence="1" type="ORF">BV22DRAFT_1194042</name>
</gene>
<comment type="caution">
    <text evidence="1">The sequence shown here is derived from an EMBL/GenBank/DDBJ whole genome shotgun (WGS) entry which is preliminary data.</text>
</comment>